<keyword evidence="5" id="KW-1185">Reference proteome</keyword>
<sequence>STPIGSLATGQEVIVSPSNRERHPTTNRTGGKSWADQKTGLTSGNLTPADRHGSVQVVSSTNGELGGDDPTAGHSNTPITAQPEVDTSDDTKCCCFFKRKKKKTNRQK</sequence>
<evidence type="ECO:0000256" key="2">
    <source>
        <dbReference type="SAM" id="MobiDB-lite"/>
    </source>
</evidence>
<gene>
    <name evidence="4" type="ORF">QYM36_016730</name>
</gene>
<name>A0AA88HF67_ARTSF</name>
<feature type="domain" description="Casein kinase 1 gamma C-terminal" evidence="3">
    <location>
        <begin position="1"/>
        <end position="79"/>
    </location>
</feature>
<keyword evidence="1" id="KW-0808">Transferase</keyword>
<accession>A0AA88HF67</accession>
<evidence type="ECO:0000259" key="3">
    <source>
        <dbReference type="Pfam" id="PF12605"/>
    </source>
</evidence>
<reference evidence="4" key="1">
    <citation type="submission" date="2023-07" db="EMBL/GenBank/DDBJ databases">
        <title>Chromosome-level genome assembly of Artemia franciscana.</title>
        <authorList>
            <person name="Jo E."/>
        </authorList>
    </citation>
    <scope>NUCLEOTIDE SEQUENCE</scope>
    <source>
        <tissue evidence="4">Whole body</tissue>
    </source>
</reference>
<comment type="caution">
    <text evidence="4">The sequence shown here is derived from an EMBL/GenBank/DDBJ whole genome shotgun (WGS) entry which is preliminary data.</text>
</comment>
<feature type="non-terminal residue" evidence="4">
    <location>
        <position position="108"/>
    </location>
</feature>
<evidence type="ECO:0000313" key="4">
    <source>
        <dbReference type="EMBL" id="KAK2704431.1"/>
    </source>
</evidence>
<dbReference type="InterPro" id="IPR022247">
    <property type="entry name" value="Casein_kinase-1_gamma_C"/>
</dbReference>
<dbReference type="EMBL" id="JAVRJZ010000021">
    <property type="protein sequence ID" value="KAK2704431.1"/>
    <property type="molecule type" value="Genomic_DNA"/>
</dbReference>
<protein>
    <recommendedName>
        <fullName evidence="3">Casein kinase 1 gamma C-terminal domain-containing protein</fullName>
    </recommendedName>
</protein>
<evidence type="ECO:0000256" key="1">
    <source>
        <dbReference type="ARBA" id="ARBA00022679"/>
    </source>
</evidence>
<dbReference type="Pfam" id="PF12605">
    <property type="entry name" value="CK1gamma_C"/>
    <property type="match status" value="1"/>
</dbReference>
<proteinExistence type="predicted"/>
<dbReference type="AlphaFoldDB" id="A0AA88HF67"/>
<evidence type="ECO:0000313" key="5">
    <source>
        <dbReference type="Proteomes" id="UP001187531"/>
    </source>
</evidence>
<feature type="region of interest" description="Disordered" evidence="2">
    <location>
        <begin position="1"/>
        <end position="87"/>
    </location>
</feature>
<dbReference type="GO" id="GO:0004674">
    <property type="term" value="F:protein serine/threonine kinase activity"/>
    <property type="evidence" value="ECO:0007669"/>
    <property type="project" value="InterPro"/>
</dbReference>
<dbReference type="Proteomes" id="UP001187531">
    <property type="component" value="Unassembled WGS sequence"/>
</dbReference>
<organism evidence="4 5">
    <name type="scientific">Artemia franciscana</name>
    <name type="common">Brine shrimp</name>
    <name type="synonym">Artemia sanfranciscana</name>
    <dbReference type="NCBI Taxonomy" id="6661"/>
    <lineage>
        <taxon>Eukaryota</taxon>
        <taxon>Metazoa</taxon>
        <taxon>Ecdysozoa</taxon>
        <taxon>Arthropoda</taxon>
        <taxon>Crustacea</taxon>
        <taxon>Branchiopoda</taxon>
        <taxon>Anostraca</taxon>
        <taxon>Artemiidae</taxon>
        <taxon>Artemia</taxon>
    </lineage>
</organism>